<proteinExistence type="predicted"/>
<comment type="caution">
    <text evidence="4">The sequence shown here is derived from an EMBL/GenBank/DDBJ whole genome shotgun (WGS) entry which is preliminary data.</text>
</comment>
<dbReference type="GO" id="GO:0008757">
    <property type="term" value="F:S-adenosylmethionine-dependent methyltransferase activity"/>
    <property type="evidence" value="ECO:0007669"/>
    <property type="project" value="InterPro"/>
</dbReference>
<accession>A0AAX6MT09</accession>
<dbReference type="Pfam" id="PF13489">
    <property type="entry name" value="Methyltransf_23"/>
    <property type="match status" value="1"/>
</dbReference>
<dbReference type="CDD" id="cd02440">
    <property type="entry name" value="AdoMet_MTases"/>
    <property type="match status" value="1"/>
</dbReference>
<dbReference type="SUPFAM" id="SSF53335">
    <property type="entry name" value="S-adenosyl-L-methionine-dependent methyltransferases"/>
    <property type="match status" value="1"/>
</dbReference>
<dbReference type="GO" id="GO:0005737">
    <property type="term" value="C:cytoplasm"/>
    <property type="evidence" value="ECO:0007669"/>
    <property type="project" value="TreeGrafter"/>
</dbReference>
<feature type="compositionally biased region" description="Polar residues" evidence="3">
    <location>
        <begin position="105"/>
        <end position="121"/>
    </location>
</feature>
<protein>
    <recommendedName>
        <fullName evidence="6">Methyltransferase type 11 domain-containing protein</fullName>
    </recommendedName>
</protein>
<dbReference type="AlphaFoldDB" id="A0AAX6MT09"/>
<reference evidence="4 5" key="1">
    <citation type="journal article" date="2024" name="Front Chem Biol">
        <title>Unveiling the potential of Daldinia eschscholtzii MFLUCC 19-0629 through bioactivity and bioinformatics studies for enhanced sustainable agriculture production.</title>
        <authorList>
            <person name="Brooks S."/>
            <person name="Weaver J.A."/>
            <person name="Klomchit A."/>
            <person name="Alharthi S.A."/>
            <person name="Onlamun T."/>
            <person name="Nurani R."/>
            <person name="Vong T.K."/>
            <person name="Alberti F."/>
            <person name="Greco C."/>
        </authorList>
    </citation>
    <scope>NUCLEOTIDE SEQUENCE [LARGE SCALE GENOMIC DNA]</scope>
    <source>
        <strain evidence="4">MFLUCC 19-0629</strain>
    </source>
</reference>
<dbReference type="EMBL" id="JBANMG010000003">
    <property type="protein sequence ID" value="KAK6955563.1"/>
    <property type="molecule type" value="Genomic_DNA"/>
</dbReference>
<keyword evidence="2" id="KW-0808">Transferase</keyword>
<dbReference type="Gene3D" id="3.40.50.150">
    <property type="entry name" value="Vaccinia Virus protein VP39"/>
    <property type="match status" value="1"/>
</dbReference>
<keyword evidence="5" id="KW-1185">Reference proteome</keyword>
<dbReference type="GO" id="GO:0000049">
    <property type="term" value="F:tRNA binding"/>
    <property type="evidence" value="ECO:0007669"/>
    <property type="project" value="TreeGrafter"/>
</dbReference>
<feature type="compositionally biased region" description="Polar residues" evidence="3">
    <location>
        <begin position="84"/>
        <end position="94"/>
    </location>
</feature>
<keyword evidence="1" id="KW-0489">Methyltransferase</keyword>
<gene>
    <name evidence="4" type="ORF">Daesc_003203</name>
</gene>
<dbReference type="InterPro" id="IPR029063">
    <property type="entry name" value="SAM-dependent_MTases_sf"/>
</dbReference>
<evidence type="ECO:0000256" key="2">
    <source>
        <dbReference type="ARBA" id="ARBA00022679"/>
    </source>
</evidence>
<sequence>MGCAGTESGMERRLDRSESSDDPSKLSASNGSPSAVAATATAAAGAAVGSSPREAVTLTGEQTAHQQNQREGQHQRQLMHDIVPNNSPASTGSHGTAIRERQDHVSSTTGAPTNHPGSSPNADAGADADSAIAAAAAAASASAMDTNAAESYEQQHVHSVYETIASHFSSTRYKPWPFVASFLASLPPGSVGLDVGCGNGKYLDVNRDIVIIGSDRSANLARLARDLKVKGTTTATATNGADVAGVADGLALPFGGARRRVDFAICIAVVHHLSTRERRVEGVRALLDCVRPRSGKILVYVWALEQGTSRRGWDEGTADQDQLVPWVMKSNNNNKKSKKQKAKEQEEREQEEQASNKKENDEAAANGGAGATYQRYYHLYRKGELEEDVQVAGGEILGSGYEKDNWWVIASPKEEEEGEEEGKREGYTSPSIEAR</sequence>
<dbReference type="Proteomes" id="UP001369815">
    <property type="component" value="Unassembled WGS sequence"/>
</dbReference>
<organism evidence="4 5">
    <name type="scientific">Daldinia eschscholtzii</name>
    <dbReference type="NCBI Taxonomy" id="292717"/>
    <lineage>
        <taxon>Eukaryota</taxon>
        <taxon>Fungi</taxon>
        <taxon>Dikarya</taxon>
        <taxon>Ascomycota</taxon>
        <taxon>Pezizomycotina</taxon>
        <taxon>Sordariomycetes</taxon>
        <taxon>Xylariomycetidae</taxon>
        <taxon>Xylariales</taxon>
        <taxon>Hypoxylaceae</taxon>
        <taxon>Daldinia</taxon>
    </lineage>
</organism>
<feature type="region of interest" description="Disordered" evidence="3">
    <location>
        <begin position="404"/>
        <end position="435"/>
    </location>
</feature>
<dbReference type="GO" id="GO:0002098">
    <property type="term" value="P:tRNA wobble uridine modification"/>
    <property type="evidence" value="ECO:0007669"/>
    <property type="project" value="TreeGrafter"/>
</dbReference>
<evidence type="ECO:0000313" key="5">
    <source>
        <dbReference type="Proteomes" id="UP001369815"/>
    </source>
</evidence>
<evidence type="ECO:0000256" key="3">
    <source>
        <dbReference type="SAM" id="MobiDB-lite"/>
    </source>
</evidence>
<evidence type="ECO:0000256" key="1">
    <source>
        <dbReference type="ARBA" id="ARBA00022603"/>
    </source>
</evidence>
<feature type="compositionally biased region" description="Low complexity" evidence="3">
    <location>
        <begin position="32"/>
        <end position="52"/>
    </location>
</feature>
<dbReference type="GO" id="GO:0005634">
    <property type="term" value="C:nucleus"/>
    <property type="evidence" value="ECO:0007669"/>
    <property type="project" value="TreeGrafter"/>
</dbReference>
<dbReference type="PANTHER" id="PTHR13069:SF21">
    <property type="entry name" value="ALKYLATED DNA REPAIR PROTEIN ALKB HOMOLOG 8"/>
    <property type="match status" value="1"/>
</dbReference>
<name>A0AAX6MT09_9PEZI</name>
<dbReference type="GO" id="GO:0030488">
    <property type="term" value="P:tRNA methylation"/>
    <property type="evidence" value="ECO:0007669"/>
    <property type="project" value="TreeGrafter"/>
</dbReference>
<feature type="region of interest" description="Disordered" evidence="3">
    <location>
        <begin position="1"/>
        <end position="125"/>
    </location>
</feature>
<evidence type="ECO:0000313" key="4">
    <source>
        <dbReference type="EMBL" id="KAK6955563.1"/>
    </source>
</evidence>
<dbReference type="GO" id="GO:0106335">
    <property type="term" value="F:tRNA (5-carboxymethyluridine(34)-5-O)-methyltransferase activity"/>
    <property type="evidence" value="ECO:0007669"/>
    <property type="project" value="TreeGrafter"/>
</dbReference>
<feature type="compositionally biased region" description="Basic and acidic residues" evidence="3">
    <location>
        <begin position="9"/>
        <end position="24"/>
    </location>
</feature>
<dbReference type="PANTHER" id="PTHR13069">
    <property type="entry name" value="ALKYLATED DNA REPAIR PROTEIN ALKB HOMOLOG 8"/>
    <property type="match status" value="1"/>
</dbReference>
<evidence type="ECO:0008006" key="6">
    <source>
        <dbReference type="Google" id="ProtNLM"/>
    </source>
</evidence>
<feature type="region of interest" description="Disordered" evidence="3">
    <location>
        <begin position="324"/>
        <end position="367"/>
    </location>
</feature>
<dbReference type="InterPro" id="IPR051422">
    <property type="entry name" value="AlkB_tRNA_MeTrf/Diox"/>
</dbReference>